<name>H2ZI25_CIOSA</name>
<dbReference type="Proteomes" id="UP000007875">
    <property type="component" value="Unassembled WGS sequence"/>
</dbReference>
<dbReference type="GO" id="GO:0005540">
    <property type="term" value="F:hyaluronic acid binding"/>
    <property type="evidence" value="ECO:0007669"/>
    <property type="project" value="InterPro"/>
</dbReference>
<protein>
    <submittedName>
        <fullName evidence="3">Uncharacterized protein</fullName>
    </submittedName>
</protein>
<feature type="compositionally biased region" description="Basic residues" evidence="2">
    <location>
        <begin position="17"/>
        <end position="32"/>
    </location>
</feature>
<feature type="region of interest" description="Disordered" evidence="2">
    <location>
        <begin position="1"/>
        <end position="45"/>
    </location>
</feature>
<evidence type="ECO:0000313" key="3">
    <source>
        <dbReference type="Ensembl" id="ENSCSAVP00000017241.1"/>
    </source>
</evidence>
<dbReference type="HOGENOM" id="CLU_624934_0_0_1"/>
<dbReference type="Pfam" id="PF15905">
    <property type="entry name" value="HMMR_N"/>
    <property type="match status" value="1"/>
</dbReference>
<sequence>MGSAKKFAVPAVPTGSSKKRLNFSGTAHKKSEKKNNPNPKDSKEVLGHEIAEVQQLMQQCSERESEINRLKIEIQRLEERISSITKDKISLESNTILLEKSIEALTKQNELHLAQAEAEKKKGNGEVESQILAMKEQSDRDKMKISSLESDLEAARSRISALLDANKVLEQLNADIEKHGRDVSEQVDRLQGLVDGLRDTNGQLQDELDSTRSSLTSIQDGFNEKLQSMLDEGMKECENKTKVANQLVAELKSNMVEADAKVNDLTEKVTLLENENGQSALLNTELQGKVIEFEKRCEELEAAEKANQDEISHKNAEIDTATEKISTLEAKMETNNEEHKRELKERDERRNEALEESRALKEKLDAVALSEAELTKEISSKTAETVDLRAEIDSLTESNGVLTANMETAENELKALREETTTKSLKLNELADDKQMMID</sequence>
<dbReference type="InParanoid" id="H2ZI25"/>
<dbReference type="Ensembl" id="ENSCSAVT00000017429.1">
    <property type="protein sequence ID" value="ENSCSAVP00000017241.1"/>
    <property type="gene ID" value="ENSCSAVG00000010142.1"/>
</dbReference>
<evidence type="ECO:0000256" key="1">
    <source>
        <dbReference type="SAM" id="Coils"/>
    </source>
</evidence>
<keyword evidence="4" id="KW-1185">Reference proteome</keyword>
<feature type="compositionally biased region" description="Basic and acidic residues" evidence="2">
    <location>
        <begin position="330"/>
        <end position="353"/>
    </location>
</feature>
<keyword evidence="1" id="KW-0175">Coiled coil</keyword>
<reference evidence="4" key="1">
    <citation type="submission" date="2003-08" db="EMBL/GenBank/DDBJ databases">
        <authorList>
            <person name="Birren B."/>
            <person name="Nusbaum C."/>
            <person name="Abebe A."/>
            <person name="Abouelleil A."/>
            <person name="Adekoya E."/>
            <person name="Ait-zahra M."/>
            <person name="Allen N."/>
            <person name="Allen T."/>
            <person name="An P."/>
            <person name="Anderson M."/>
            <person name="Anderson S."/>
            <person name="Arachchi H."/>
            <person name="Armbruster J."/>
            <person name="Bachantsang P."/>
            <person name="Baldwin J."/>
            <person name="Barry A."/>
            <person name="Bayul T."/>
            <person name="Blitshsteyn B."/>
            <person name="Bloom T."/>
            <person name="Blye J."/>
            <person name="Boguslavskiy L."/>
            <person name="Borowsky M."/>
            <person name="Boukhgalter B."/>
            <person name="Brunache A."/>
            <person name="Butler J."/>
            <person name="Calixte N."/>
            <person name="Calvo S."/>
            <person name="Camarata J."/>
            <person name="Campo K."/>
            <person name="Chang J."/>
            <person name="Cheshatsang Y."/>
            <person name="Citroen M."/>
            <person name="Collymore A."/>
            <person name="Considine T."/>
            <person name="Cook A."/>
            <person name="Cooke P."/>
            <person name="Corum B."/>
            <person name="Cuomo C."/>
            <person name="David R."/>
            <person name="Dawoe T."/>
            <person name="Degray S."/>
            <person name="Dodge S."/>
            <person name="Dooley K."/>
            <person name="Dorje P."/>
            <person name="Dorjee K."/>
            <person name="Dorris L."/>
            <person name="Duffey N."/>
            <person name="Dupes A."/>
            <person name="Elkins T."/>
            <person name="Engels R."/>
            <person name="Erickson J."/>
            <person name="Farina A."/>
            <person name="Faro S."/>
            <person name="Ferreira P."/>
            <person name="Fischer H."/>
            <person name="Fitzgerald M."/>
            <person name="Foley K."/>
            <person name="Gage D."/>
            <person name="Galagan J."/>
            <person name="Gearin G."/>
            <person name="Gnerre S."/>
            <person name="Gnirke A."/>
            <person name="Goyette A."/>
            <person name="Graham J."/>
            <person name="Grandbois E."/>
            <person name="Gyaltsen K."/>
            <person name="Hafez N."/>
            <person name="Hagopian D."/>
            <person name="Hagos B."/>
            <person name="Hall J."/>
            <person name="Hatcher B."/>
            <person name="Heller A."/>
            <person name="Higgins H."/>
            <person name="Honan T."/>
            <person name="Horn A."/>
            <person name="Houde N."/>
            <person name="Hughes L."/>
            <person name="Hulme W."/>
            <person name="Husby E."/>
            <person name="Iliev I."/>
            <person name="Jaffe D."/>
            <person name="Jones C."/>
            <person name="Kamal M."/>
            <person name="Kamat A."/>
            <person name="Kamvysselis M."/>
            <person name="Karlsson E."/>
            <person name="Kells C."/>
            <person name="Kieu A."/>
            <person name="Kisner P."/>
            <person name="Kodira C."/>
            <person name="Kulbokas E."/>
            <person name="Labutti K."/>
            <person name="Lama D."/>
            <person name="Landers T."/>
            <person name="Leger J."/>
            <person name="Levine S."/>
            <person name="Lewis D."/>
            <person name="Lewis T."/>
            <person name="Lindblad-toh K."/>
            <person name="Liu X."/>
            <person name="Lokyitsang T."/>
            <person name="Lokyitsang Y."/>
            <person name="Lucien O."/>
            <person name="Lui A."/>
            <person name="Ma L.J."/>
            <person name="Mabbitt R."/>
            <person name="Macdonald J."/>
            <person name="Maclean C."/>
            <person name="Major J."/>
            <person name="Manning J."/>
            <person name="Marabella R."/>
            <person name="Maru K."/>
            <person name="Matthews C."/>
            <person name="Mauceli E."/>
            <person name="Mccarthy M."/>
            <person name="Mcdonough S."/>
            <person name="Mcghee T."/>
            <person name="Meldrim J."/>
            <person name="Meneus L."/>
            <person name="Mesirov J."/>
            <person name="Mihalev A."/>
            <person name="Mihova T."/>
            <person name="Mikkelsen T."/>
            <person name="Mlenga V."/>
            <person name="Moru K."/>
            <person name="Mozes J."/>
            <person name="Mulrain L."/>
            <person name="Munson G."/>
            <person name="Naylor J."/>
            <person name="Newes C."/>
            <person name="Nguyen C."/>
            <person name="Nguyen N."/>
            <person name="Nguyen T."/>
            <person name="Nicol R."/>
            <person name="Nielsen C."/>
            <person name="Nizzari M."/>
            <person name="Norbu C."/>
            <person name="Norbu N."/>
            <person name="O'donnell P."/>
            <person name="Okoawo O."/>
            <person name="O'leary S."/>
            <person name="Omotosho B."/>
            <person name="O'neill K."/>
            <person name="Osman S."/>
            <person name="Parker S."/>
            <person name="Perrin D."/>
            <person name="Phunkhang P."/>
            <person name="Piqani B."/>
            <person name="Purcell S."/>
            <person name="Rachupka T."/>
            <person name="Ramasamy U."/>
            <person name="Rameau R."/>
            <person name="Ray V."/>
            <person name="Raymond C."/>
            <person name="Retta R."/>
            <person name="Richardson S."/>
            <person name="Rise C."/>
            <person name="Rodriguez J."/>
            <person name="Rogers J."/>
            <person name="Rogov P."/>
            <person name="Rutman M."/>
            <person name="Schupbach R."/>
            <person name="Seaman C."/>
            <person name="Settipalli S."/>
            <person name="Sharpe T."/>
            <person name="Sheridan J."/>
            <person name="Sherpa N."/>
            <person name="Shi J."/>
            <person name="Smirnov S."/>
            <person name="Smith C."/>
            <person name="Sougnez C."/>
            <person name="Spencer B."/>
            <person name="Stalker J."/>
            <person name="Stange-thomann N."/>
            <person name="Stavropoulos S."/>
            <person name="Stetson K."/>
            <person name="Stone C."/>
            <person name="Stone S."/>
            <person name="Stubbs M."/>
            <person name="Talamas J."/>
            <person name="Tchuinga P."/>
            <person name="Tenzing P."/>
            <person name="Tesfaye S."/>
            <person name="Theodore J."/>
            <person name="Thoulutsang Y."/>
            <person name="Topham K."/>
            <person name="Towey S."/>
            <person name="Tsamla T."/>
            <person name="Tsomo N."/>
            <person name="Vallee D."/>
            <person name="Vassiliev H."/>
            <person name="Venkataraman V."/>
            <person name="Vinson J."/>
            <person name="Vo A."/>
            <person name="Wade C."/>
            <person name="Wang S."/>
            <person name="Wangchuk T."/>
            <person name="Wangdi T."/>
            <person name="Whittaker C."/>
            <person name="Wilkinson J."/>
            <person name="Wu Y."/>
            <person name="Wyman D."/>
            <person name="Yadav S."/>
            <person name="Yang S."/>
            <person name="Yang X."/>
            <person name="Yeager S."/>
            <person name="Yee E."/>
            <person name="Young G."/>
            <person name="Zainoun J."/>
            <person name="Zembeck L."/>
            <person name="Zimmer A."/>
            <person name="Zody M."/>
            <person name="Lander E."/>
        </authorList>
    </citation>
    <scope>NUCLEOTIDE SEQUENCE [LARGE SCALE GENOMIC DNA]</scope>
</reference>
<dbReference type="OMA" id="MIAEMEN"/>
<reference evidence="3" key="3">
    <citation type="submission" date="2025-09" db="UniProtKB">
        <authorList>
            <consortium name="Ensembl"/>
        </authorList>
    </citation>
    <scope>IDENTIFICATION</scope>
</reference>
<dbReference type="GO" id="GO:0016020">
    <property type="term" value="C:membrane"/>
    <property type="evidence" value="ECO:0007669"/>
    <property type="project" value="TreeGrafter"/>
</dbReference>
<evidence type="ECO:0000256" key="2">
    <source>
        <dbReference type="SAM" id="MobiDB-lite"/>
    </source>
</evidence>
<feature type="coiled-coil region" evidence="1">
    <location>
        <begin position="53"/>
        <end position="207"/>
    </location>
</feature>
<feature type="region of interest" description="Disordered" evidence="2">
    <location>
        <begin position="329"/>
        <end position="353"/>
    </location>
</feature>
<proteinExistence type="predicted"/>
<dbReference type="PANTHER" id="PTHR18956:SF6">
    <property type="entry name" value="HYALURONAN MEDIATED MOTILITY RECEPTOR"/>
    <property type="match status" value="1"/>
</dbReference>
<dbReference type="AlphaFoldDB" id="H2ZI25"/>
<dbReference type="PANTHER" id="PTHR18956">
    <property type="entry name" value="HYALURONAN MEDIATED MOTILITY RECEPTOR"/>
    <property type="match status" value="1"/>
</dbReference>
<dbReference type="InterPro" id="IPR026203">
    <property type="entry name" value="IHABP"/>
</dbReference>
<evidence type="ECO:0000313" key="4">
    <source>
        <dbReference type="Proteomes" id="UP000007875"/>
    </source>
</evidence>
<accession>H2ZI25</accession>
<organism evidence="3 4">
    <name type="scientific">Ciona savignyi</name>
    <name type="common">Pacific transparent sea squirt</name>
    <dbReference type="NCBI Taxonomy" id="51511"/>
    <lineage>
        <taxon>Eukaryota</taxon>
        <taxon>Metazoa</taxon>
        <taxon>Chordata</taxon>
        <taxon>Tunicata</taxon>
        <taxon>Ascidiacea</taxon>
        <taxon>Phlebobranchia</taxon>
        <taxon>Cionidae</taxon>
        <taxon>Ciona</taxon>
    </lineage>
</organism>
<feature type="coiled-coil region" evidence="1">
    <location>
        <begin position="392"/>
        <end position="426"/>
    </location>
</feature>
<reference evidence="3" key="2">
    <citation type="submission" date="2025-08" db="UniProtKB">
        <authorList>
            <consortium name="Ensembl"/>
        </authorList>
    </citation>
    <scope>IDENTIFICATION</scope>
</reference>